<keyword evidence="2" id="KW-0732">Signal</keyword>
<keyword evidence="4" id="KW-1185">Reference proteome</keyword>
<feature type="chain" id="PRO_5046989908" description="Gram-positive cocci surface proteins LPxTG domain-containing protein" evidence="2">
    <location>
        <begin position="25"/>
        <end position="152"/>
    </location>
</feature>
<proteinExistence type="predicted"/>
<protein>
    <recommendedName>
        <fullName evidence="5">Gram-positive cocci surface proteins LPxTG domain-containing protein</fullName>
    </recommendedName>
</protein>
<comment type="caution">
    <text evidence="3">The sequence shown here is derived from an EMBL/GenBank/DDBJ whole genome shotgun (WGS) entry which is preliminary data.</text>
</comment>
<evidence type="ECO:0000313" key="4">
    <source>
        <dbReference type="Proteomes" id="UP001596058"/>
    </source>
</evidence>
<accession>A0ABW1CW94</accession>
<evidence type="ECO:0000313" key="3">
    <source>
        <dbReference type="EMBL" id="MFC5829101.1"/>
    </source>
</evidence>
<dbReference type="RefSeq" id="WP_379518595.1">
    <property type="nucleotide sequence ID" value="NZ_JBHSPA010000045.1"/>
</dbReference>
<gene>
    <name evidence="3" type="ORF">ACFPZ3_35005</name>
</gene>
<feature type="region of interest" description="Disordered" evidence="1">
    <location>
        <begin position="55"/>
        <end position="119"/>
    </location>
</feature>
<evidence type="ECO:0000256" key="1">
    <source>
        <dbReference type="SAM" id="MobiDB-lite"/>
    </source>
</evidence>
<name>A0ABW1CW94_9ACTN</name>
<reference evidence="4" key="1">
    <citation type="journal article" date="2019" name="Int. J. Syst. Evol. Microbiol.">
        <title>The Global Catalogue of Microorganisms (GCM) 10K type strain sequencing project: providing services to taxonomists for standard genome sequencing and annotation.</title>
        <authorList>
            <consortium name="The Broad Institute Genomics Platform"/>
            <consortium name="The Broad Institute Genome Sequencing Center for Infectious Disease"/>
            <person name="Wu L."/>
            <person name="Ma J."/>
        </authorList>
    </citation>
    <scope>NUCLEOTIDE SEQUENCE [LARGE SCALE GENOMIC DNA]</scope>
    <source>
        <strain evidence="4">CCUG 53903</strain>
    </source>
</reference>
<feature type="compositionally biased region" description="Basic and acidic residues" evidence="1">
    <location>
        <begin position="99"/>
        <end position="111"/>
    </location>
</feature>
<dbReference type="EMBL" id="JBHSPA010000045">
    <property type="protein sequence ID" value="MFC5829101.1"/>
    <property type="molecule type" value="Genomic_DNA"/>
</dbReference>
<dbReference type="Proteomes" id="UP001596058">
    <property type="component" value="Unassembled WGS sequence"/>
</dbReference>
<organism evidence="3 4">
    <name type="scientific">Nonomuraea insulae</name>
    <dbReference type="NCBI Taxonomy" id="1616787"/>
    <lineage>
        <taxon>Bacteria</taxon>
        <taxon>Bacillati</taxon>
        <taxon>Actinomycetota</taxon>
        <taxon>Actinomycetes</taxon>
        <taxon>Streptosporangiales</taxon>
        <taxon>Streptosporangiaceae</taxon>
        <taxon>Nonomuraea</taxon>
    </lineage>
</organism>
<sequence length="152" mass="15462">MARARRLAAAGAATAFVVAGLSLATALTPAAATVDPGSQQPGTASTCLLPLPLLCEDDTPTPSDSWSSAPGHDDSWSSEPTPTGSWPETVESVPPWRPAGEREHRVPRGHPETGGGAFAADAPTWPFALGGAALLTGAGLTGFAVRRRRNAA</sequence>
<feature type="compositionally biased region" description="Low complexity" evidence="1">
    <location>
        <begin position="55"/>
        <end position="68"/>
    </location>
</feature>
<evidence type="ECO:0000256" key="2">
    <source>
        <dbReference type="SAM" id="SignalP"/>
    </source>
</evidence>
<feature type="signal peptide" evidence="2">
    <location>
        <begin position="1"/>
        <end position="24"/>
    </location>
</feature>
<evidence type="ECO:0008006" key="5">
    <source>
        <dbReference type="Google" id="ProtNLM"/>
    </source>
</evidence>
<feature type="compositionally biased region" description="Polar residues" evidence="1">
    <location>
        <begin position="77"/>
        <end position="86"/>
    </location>
</feature>